<dbReference type="InterPro" id="IPR011250">
    <property type="entry name" value="OMP/PagP_B-barrel"/>
</dbReference>
<dbReference type="GO" id="GO:0019867">
    <property type="term" value="C:outer membrane"/>
    <property type="evidence" value="ECO:0007669"/>
    <property type="project" value="InterPro"/>
</dbReference>
<dbReference type="Pfam" id="PF03922">
    <property type="entry name" value="OmpW"/>
    <property type="match status" value="1"/>
</dbReference>
<sequence>MNNNSLVSGLRCAVVMAAVGAVVVSQPVMAAAGDLVIRAGVSAMETDSGSDSFSAIPRSGVRLDNAVTLSASAAYYLSDYAAVELTTSLPYQHNLEGNNRLKELGLGKLAEVKEIPTSLTMNFYLNDYSAVTPYVGVGVAYTRFYDEDMKVPGLAVDFEDTVDLTAVAGVEMAFLNNLIVSFDLRYIDLKPTADFSGAVDENIELEVDPVIFTLSAGYRF</sequence>
<keyword evidence="3" id="KW-1185">Reference proteome</keyword>
<evidence type="ECO:0000313" key="3">
    <source>
        <dbReference type="Proteomes" id="UP000184497"/>
    </source>
</evidence>
<dbReference type="AlphaFoldDB" id="A0A1M6Q2G2"/>
<dbReference type="PANTHER" id="PTHR36920">
    <property type="match status" value="1"/>
</dbReference>
<accession>A0A1M6Q2G2</accession>
<keyword evidence="1" id="KW-0732">Signal</keyword>
<reference evidence="3" key="1">
    <citation type="submission" date="2016-11" db="EMBL/GenBank/DDBJ databases">
        <authorList>
            <person name="Varghese N."/>
            <person name="Submissions S."/>
        </authorList>
    </citation>
    <scope>NUCLEOTIDE SEQUENCE [LARGE SCALE GENOMIC DNA]</scope>
    <source>
        <strain evidence="3">CGMCC 1.10835</strain>
    </source>
</reference>
<evidence type="ECO:0000256" key="1">
    <source>
        <dbReference type="SAM" id="SignalP"/>
    </source>
</evidence>
<dbReference type="STRING" id="564117.SAMN05216369_0655"/>
<feature type="signal peptide" evidence="1">
    <location>
        <begin position="1"/>
        <end position="30"/>
    </location>
</feature>
<dbReference type="InterPro" id="IPR005618">
    <property type="entry name" value="OMPW"/>
</dbReference>
<dbReference type="SUPFAM" id="SSF56925">
    <property type="entry name" value="OMPA-like"/>
    <property type="match status" value="1"/>
</dbReference>
<dbReference type="GO" id="GO:0055085">
    <property type="term" value="P:transmembrane transport"/>
    <property type="evidence" value="ECO:0007669"/>
    <property type="project" value="TreeGrafter"/>
</dbReference>
<evidence type="ECO:0000313" key="2">
    <source>
        <dbReference type="EMBL" id="SHK14383.1"/>
    </source>
</evidence>
<dbReference type="Gene3D" id="2.40.160.20">
    <property type="match status" value="1"/>
</dbReference>
<proteinExistence type="predicted"/>
<name>A0A1M6Q2G2_9GAMM</name>
<protein>
    <submittedName>
        <fullName evidence="2">Outer membrane protein</fullName>
    </submittedName>
</protein>
<dbReference type="Proteomes" id="UP000184497">
    <property type="component" value="Unassembled WGS sequence"/>
</dbReference>
<organism evidence="2 3">
    <name type="scientific">Marinobacter antarcticus</name>
    <dbReference type="NCBI Taxonomy" id="564117"/>
    <lineage>
        <taxon>Bacteria</taxon>
        <taxon>Pseudomonadati</taxon>
        <taxon>Pseudomonadota</taxon>
        <taxon>Gammaproteobacteria</taxon>
        <taxon>Pseudomonadales</taxon>
        <taxon>Marinobacteraceae</taxon>
        <taxon>Marinobacter</taxon>
    </lineage>
</organism>
<gene>
    <name evidence="2" type="ORF">SAMN05216369_0655</name>
</gene>
<dbReference type="RefSeq" id="WP_072795474.1">
    <property type="nucleotide sequence ID" value="NZ_FRAQ01000001.1"/>
</dbReference>
<feature type="chain" id="PRO_5012929214" evidence="1">
    <location>
        <begin position="31"/>
        <end position="220"/>
    </location>
</feature>
<dbReference type="PANTHER" id="PTHR36920:SF1">
    <property type="entry name" value="OUTER MEMBRANE PROTEIN W"/>
    <property type="match status" value="1"/>
</dbReference>
<dbReference type="EMBL" id="FRAQ01000001">
    <property type="protein sequence ID" value="SHK14383.1"/>
    <property type="molecule type" value="Genomic_DNA"/>
</dbReference>